<dbReference type="VEuPathDB" id="FungiDB:SCODWIG_02148"/>
<dbReference type="GO" id="GO:0005737">
    <property type="term" value="C:cytoplasm"/>
    <property type="evidence" value="ECO:0007669"/>
    <property type="project" value="TreeGrafter"/>
</dbReference>
<protein>
    <recommendedName>
        <fullName evidence="6">Acyl-CoA dehydrogenase/oxidase C-terminal domain-containing protein</fullName>
    </recommendedName>
</protein>
<dbReference type="PANTHER" id="PTHR48083">
    <property type="entry name" value="MEDIUM-CHAIN SPECIFIC ACYL-COA DEHYDROGENASE, MITOCHONDRIAL-RELATED"/>
    <property type="match status" value="1"/>
</dbReference>
<comment type="cofactor">
    <cofactor evidence="1">
        <name>FAD</name>
        <dbReference type="ChEBI" id="CHEBI:57692"/>
    </cofactor>
</comment>
<evidence type="ECO:0000313" key="8">
    <source>
        <dbReference type="Proteomes" id="UP000262825"/>
    </source>
</evidence>
<evidence type="ECO:0000256" key="5">
    <source>
        <dbReference type="ARBA" id="ARBA00023002"/>
    </source>
</evidence>
<dbReference type="Gene3D" id="1.10.540.10">
    <property type="entry name" value="Acyl-CoA dehydrogenase/oxidase, N-terminal domain"/>
    <property type="match status" value="1"/>
</dbReference>
<evidence type="ECO:0000256" key="1">
    <source>
        <dbReference type="ARBA" id="ARBA00001974"/>
    </source>
</evidence>
<dbReference type="OrthoDB" id="434771at2759"/>
<evidence type="ECO:0000256" key="2">
    <source>
        <dbReference type="ARBA" id="ARBA00009347"/>
    </source>
</evidence>
<keyword evidence="3" id="KW-0285">Flavoprotein</keyword>
<evidence type="ECO:0000259" key="6">
    <source>
        <dbReference type="Pfam" id="PF00441"/>
    </source>
</evidence>
<keyword evidence="5" id="KW-0560">Oxidoreductase</keyword>
<dbReference type="AlphaFoldDB" id="A0A376B6Q3"/>
<feature type="domain" description="Acyl-CoA dehydrogenase/oxidase C-terminal" evidence="6">
    <location>
        <begin position="316"/>
        <end position="465"/>
    </location>
</feature>
<dbReference type="Pfam" id="PF00441">
    <property type="entry name" value="Acyl-CoA_dh_1"/>
    <property type="match status" value="1"/>
</dbReference>
<dbReference type="SUPFAM" id="SSF47203">
    <property type="entry name" value="Acyl-CoA dehydrogenase C-terminal domain-like"/>
    <property type="match status" value="1"/>
</dbReference>
<proteinExistence type="inferred from homology"/>
<name>A0A376B6Q3_9ASCO</name>
<dbReference type="InterPro" id="IPR050741">
    <property type="entry name" value="Acyl-CoA_dehydrogenase"/>
</dbReference>
<dbReference type="GO" id="GO:0050660">
    <property type="term" value="F:flavin adenine dinucleotide binding"/>
    <property type="evidence" value="ECO:0007669"/>
    <property type="project" value="InterPro"/>
</dbReference>
<dbReference type="PANTHER" id="PTHR48083:SF13">
    <property type="entry name" value="ACYL-COA DEHYDROGENASE FAMILY MEMBER 11"/>
    <property type="match status" value="1"/>
</dbReference>
<dbReference type="InterPro" id="IPR036250">
    <property type="entry name" value="AcylCo_DH-like_C"/>
</dbReference>
<reference evidence="8" key="1">
    <citation type="submission" date="2018-06" db="EMBL/GenBank/DDBJ databases">
        <authorList>
            <person name="Guldener U."/>
        </authorList>
    </citation>
    <scope>NUCLEOTIDE SEQUENCE [LARGE SCALE GENOMIC DNA]</scope>
    <source>
        <strain evidence="8">UTAD17</strain>
    </source>
</reference>
<dbReference type="GO" id="GO:0033539">
    <property type="term" value="P:fatty acid beta-oxidation using acyl-CoA dehydrogenase"/>
    <property type="evidence" value="ECO:0007669"/>
    <property type="project" value="TreeGrafter"/>
</dbReference>
<dbReference type="SUPFAM" id="SSF56645">
    <property type="entry name" value="Acyl-CoA dehydrogenase NM domain-like"/>
    <property type="match status" value="1"/>
</dbReference>
<gene>
    <name evidence="7" type="ORF">SCODWIG_02148</name>
</gene>
<dbReference type="InterPro" id="IPR009075">
    <property type="entry name" value="AcylCo_DH/oxidase_C"/>
</dbReference>
<organism evidence="7 8">
    <name type="scientific">Saccharomycodes ludwigii</name>
    <dbReference type="NCBI Taxonomy" id="36035"/>
    <lineage>
        <taxon>Eukaryota</taxon>
        <taxon>Fungi</taxon>
        <taxon>Dikarya</taxon>
        <taxon>Ascomycota</taxon>
        <taxon>Saccharomycotina</taxon>
        <taxon>Saccharomycetes</taxon>
        <taxon>Saccharomycodales</taxon>
        <taxon>Saccharomycodaceae</taxon>
        <taxon>Saccharomycodes</taxon>
    </lineage>
</organism>
<dbReference type="GO" id="GO:0003995">
    <property type="term" value="F:acyl-CoA dehydrogenase activity"/>
    <property type="evidence" value="ECO:0007669"/>
    <property type="project" value="TreeGrafter"/>
</dbReference>
<dbReference type="InterPro" id="IPR037069">
    <property type="entry name" value="AcylCoA_DH/ox_N_sf"/>
</dbReference>
<dbReference type="EMBL" id="UFAJ01000341">
    <property type="protein sequence ID" value="SSD60387.1"/>
    <property type="molecule type" value="Genomic_DNA"/>
</dbReference>
<dbReference type="Gene3D" id="2.40.110.10">
    <property type="entry name" value="Butyryl-CoA Dehydrogenase, subunit A, domain 2"/>
    <property type="match status" value="1"/>
</dbReference>
<dbReference type="Gene3D" id="1.20.140.10">
    <property type="entry name" value="Butyryl-CoA Dehydrogenase, subunit A, domain 3"/>
    <property type="match status" value="1"/>
</dbReference>
<keyword evidence="4" id="KW-0274">FAD</keyword>
<evidence type="ECO:0000313" key="7">
    <source>
        <dbReference type="EMBL" id="SSD60387.1"/>
    </source>
</evidence>
<dbReference type="InterPro" id="IPR046373">
    <property type="entry name" value="Acyl-CoA_Oxase/DH_mid-dom_sf"/>
</dbReference>
<evidence type="ECO:0000256" key="3">
    <source>
        <dbReference type="ARBA" id="ARBA00022630"/>
    </source>
</evidence>
<accession>A0A376B6Q3</accession>
<dbReference type="InterPro" id="IPR009100">
    <property type="entry name" value="AcylCoA_DH/oxidase_NM_dom_sf"/>
</dbReference>
<keyword evidence="8" id="KW-1185">Reference proteome</keyword>
<dbReference type="Proteomes" id="UP000262825">
    <property type="component" value="Unassembled WGS sequence"/>
</dbReference>
<comment type="similarity">
    <text evidence="2">Belongs to the acyl-CoA dehydrogenase family.</text>
</comment>
<evidence type="ECO:0000256" key="4">
    <source>
        <dbReference type="ARBA" id="ARBA00022827"/>
    </source>
</evidence>
<sequence>MPAILDSRPKTYKKPTIDDIDPVTNYIPALVRDRVSQECIEMCSKLRKFVIYNCKPREEQYLNSEPKSEERERIIQELLESKKDYDLIFFFDNDNDADYGNSACIDRLPKFNYLEYGILYQFVGKSILASKVISFCGGNTYSKSINNMSALELFLHYGDNNQKTEFAIPMINKKRDVEFFISEKDVASSDILNINTNCNLDFKTNKMIINGKKWFIPDILKLNGGNPNNNNNSGCYYAEAYWIILAVTEHDENNIYKKHSLVMVDTQNIIDKLNDGKEISISRITTDDSCLFGDSCYYEVEFNNLEVPLCVLGGRGDGFHVLQEKSSLVKIYECMKLVGMGEEALQRANERASQRKVYGSKLQKSEHFKFELAKHKISLQNCRLQLCNAAVKLQIEGFKAAKQEIAISKIVTPQTVCHVIDWAMQIFGCSSFTKNNPLWEMYNNARADRVNETPDEALLSQLGKNEILLMNKVLNLHIEENSTRCTNGIGRKKR</sequence>